<gene>
    <name evidence="3" type="ORF">KLLA0_E12871g</name>
</gene>
<protein>
    <submittedName>
        <fullName evidence="3">KLLA0E12871p</fullName>
    </submittedName>
</protein>
<reference evidence="3 4" key="1">
    <citation type="journal article" date="2004" name="Nature">
        <title>Genome evolution in yeasts.</title>
        <authorList>
            <consortium name="Genolevures"/>
            <person name="Dujon B."/>
            <person name="Sherman D."/>
            <person name="Fischer G."/>
            <person name="Durrens P."/>
            <person name="Casaregola S."/>
            <person name="Lafontaine I."/>
            <person name="de Montigny J."/>
            <person name="Marck C."/>
            <person name="Neuveglise C."/>
            <person name="Talla E."/>
            <person name="Goffard N."/>
            <person name="Frangeul L."/>
            <person name="Aigle M."/>
            <person name="Anthouard V."/>
            <person name="Babour A."/>
            <person name="Barbe V."/>
            <person name="Barnay S."/>
            <person name="Blanchin S."/>
            <person name="Beckerich J.M."/>
            <person name="Beyne E."/>
            <person name="Bleykasten C."/>
            <person name="Boisrame A."/>
            <person name="Boyer J."/>
            <person name="Cattolico L."/>
            <person name="Confanioleri F."/>
            <person name="de Daruvar A."/>
            <person name="Despons L."/>
            <person name="Fabre E."/>
            <person name="Fairhead C."/>
            <person name="Ferry-Dumazet H."/>
            <person name="Groppi A."/>
            <person name="Hantraye F."/>
            <person name="Hennequin C."/>
            <person name="Jauniaux N."/>
            <person name="Joyet P."/>
            <person name="Kachouri R."/>
            <person name="Kerrest A."/>
            <person name="Koszul R."/>
            <person name="Lemaire M."/>
            <person name="Lesur I."/>
            <person name="Ma L."/>
            <person name="Muller H."/>
            <person name="Nicaud J.M."/>
            <person name="Nikolski M."/>
            <person name="Oztas S."/>
            <person name="Ozier-Kalogeropoulos O."/>
            <person name="Pellenz S."/>
            <person name="Potier S."/>
            <person name="Richard G.F."/>
            <person name="Straub M.L."/>
            <person name="Suleau A."/>
            <person name="Swennene D."/>
            <person name="Tekaia F."/>
            <person name="Wesolowski-Louvel M."/>
            <person name="Westhof E."/>
            <person name="Wirth B."/>
            <person name="Zeniou-Meyer M."/>
            <person name="Zivanovic I."/>
            <person name="Bolotin-Fukuhara M."/>
            <person name="Thierry A."/>
            <person name="Bouchier C."/>
            <person name="Caudron B."/>
            <person name="Scarpelli C."/>
            <person name="Gaillardin C."/>
            <person name="Weissenbach J."/>
            <person name="Wincker P."/>
            <person name="Souciet J.L."/>
        </authorList>
    </citation>
    <scope>NUCLEOTIDE SEQUENCE [LARGE SCALE GENOMIC DNA]</scope>
    <source>
        <strain evidence="4">ATCC 8585 / CBS 2359 / DSM 70799 / NBRC 1267 / NRRL Y-1140 / WM37</strain>
    </source>
</reference>
<dbReference type="PANTHER" id="PTHR28136:SF5">
    <property type="entry name" value="NUCLEUS EXPORT PROTEIN BRR6"/>
    <property type="match status" value="1"/>
</dbReference>
<dbReference type="OMA" id="FGSYRVY"/>
<sequence>MHSVNKLVFQGLLVVIVGYFCWTVHKDVQWQLLEQQWVDMKKISQCKRSYVENRCSEGIRPALAGKCDEWWHCAQLDSHPSVHQMANLYAKTLAHTLNSFIQALAFKTIIVLMLFVLLISISSKLLQ</sequence>
<dbReference type="Pfam" id="PF10104">
    <property type="entry name" value="Brr6_like_C_C"/>
    <property type="match status" value="1"/>
</dbReference>
<evidence type="ECO:0000313" key="3">
    <source>
        <dbReference type="EMBL" id="CAG99617.1"/>
    </source>
</evidence>
<keyword evidence="1" id="KW-1133">Transmembrane helix</keyword>
<dbReference type="PANTHER" id="PTHR28136">
    <property type="entry name" value="NUCLEUS EXPORT PROTEIN BRR6"/>
    <property type="match status" value="1"/>
</dbReference>
<evidence type="ECO:0000256" key="1">
    <source>
        <dbReference type="SAM" id="Phobius"/>
    </source>
</evidence>
<name>Q6CNF9_KLULA</name>
<dbReference type="KEGG" id="kla:KLLA0_E12871g"/>
<keyword evidence="1" id="KW-0472">Membrane</keyword>
<dbReference type="EMBL" id="CR382125">
    <property type="protein sequence ID" value="CAG99617.1"/>
    <property type="molecule type" value="Genomic_DNA"/>
</dbReference>
<proteinExistence type="predicted"/>
<evidence type="ECO:0000259" key="2">
    <source>
        <dbReference type="SMART" id="SM01042"/>
    </source>
</evidence>
<dbReference type="InterPro" id="IPR018767">
    <property type="entry name" value="Brl1/Brr6_dom"/>
</dbReference>
<keyword evidence="1" id="KW-0812">Transmembrane</keyword>
<keyword evidence="4" id="KW-1185">Reference proteome</keyword>
<accession>Q6CNF9</accession>
<feature type="transmembrane region" description="Helical" evidence="1">
    <location>
        <begin position="7"/>
        <end position="25"/>
    </location>
</feature>
<dbReference type="AlphaFoldDB" id="Q6CNF9"/>
<dbReference type="SMART" id="SM01042">
    <property type="entry name" value="Brr6_like_C_C"/>
    <property type="match status" value="1"/>
</dbReference>
<dbReference type="PaxDb" id="284590-Q6CNF9"/>
<dbReference type="GO" id="GO:0006998">
    <property type="term" value="P:nuclear envelope organization"/>
    <property type="evidence" value="ECO:0007669"/>
    <property type="project" value="InterPro"/>
</dbReference>
<dbReference type="HOGENOM" id="CLU_1970879_0_0_1"/>
<feature type="domain" description="Brl1/Brr6" evidence="2">
    <location>
        <begin position="1"/>
        <end position="124"/>
    </location>
</feature>
<dbReference type="GO" id="GO:0031965">
    <property type="term" value="C:nuclear membrane"/>
    <property type="evidence" value="ECO:0007669"/>
    <property type="project" value="InterPro"/>
</dbReference>
<dbReference type="FunCoup" id="Q6CNF9">
    <property type="interactions" value="16"/>
</dbReference>
<dbReference type="InParanoid" id="Q6CNF9"/>
<dbReference type="Proteomes" id="UP000000598">
    <property type="component" value="Chromosome E"/>
</dbReference>
<dbReference type="InterPro" id="IPR040202">
    <property type="entry name" value="Brl1/Brr6"/>
</dbReference>
<dbReference type="eggNOG" id="KOG4503">
    <property type="taxonomic scope" value="Eukaryota"/>
</dbReference>
<dbReference type="GO" id="GO:0055088">
    <property type="term" value="P:lipid homeostasis"/>
    <property type="evidence" value="ECO:0007669"/>
    <property type="project" value="InterPro"/>
</dbReference>
<organism evidence="3 4">
    <name type="scientific">Kluyveromyces lactis (strain ATCC 8585 / CBS 2359 / DSM 70799 / NBRC 1267 / NRRL Y-1140 / WM37)</name>
    <name type="common">Yeast</name>
    <name type="synonym">Candida sphaerica</name>
    <dbReference type="NCBI Taxonomy" id="284590"/>
    <lineage>
        <taxon>Eukaryota</taxon>
        <taxon>Fungi</taxon>
        <taxon>Dikarya</taxon>
        <taxon>Ascomycota</taxon>
        <taxon>Saccharomycotina</taxon>
        <taxon>Saccharomycetes</taxon>
        <taxon>Saccharomycetales</taxon>
        <taxon>Saccharomycetaceae</taxon>
        <taxon>Kluyveromyces</taxon>
    </lineage>
</organism>
<feature type="transmembrane region" description="Helical" evidence="1">
    <location>
        <begin position="100"/>
        <end position="121"/>
    </location>
</feature>
<evidence type="ECO:0000313" key="4">
    <source>
        <dbReference type="Proteomes" id="UP000000598"/>
    </source>
</evidence>